<evidence type="ECO:0000259" key="4">
    <source>
        <dbReference type="Pfam" id="PF02397"/>
    </source>
</evidence>
<keyword evidence="5" id="KW-0808">Transferase</keyword>
<evidence type="ECO:0000313" key="6">
    <source>
        <dbReference type="Proteomes" id="UP000035762"/>
    </source>
</evidence>
<name>A0A090MQF4_AFIFE</name>
<accession>A0A090MQF4</accession>
<evidence type="ECO:0000313" key="5">
    <source>
        <dbReference type="EMBL" id="CEG09601.1"/>
    </source>
</evidence>
<dbReference type="STRING" id="1035.BN961_03031"/>
<evidence type="ECO:0000256" key="1">
    <source>
        <dbReference type="ARBA" id="ARBA00006464"/>
    </source>
</evidence>
<keyword evidence="3" id="KW-0812">Transmembrane</keyword>
<organism evidence="5 6">
    <name type="scientific">Afipia felis</name>
    <name type="common">Cat scratch disease bacillus</name>
    <dbReference type="NCBI Taxonomy" id="1035"/>
    <lineage>
        <taxon>Bacteria</taxon>
        <taxon>Pseudomonadati</taxon>
        <taxon>Pseudomonadota</taxon>
        <taxon>Alphaproteobacteria</taxon>
        <taxon>Hyphomicrobiales</taxon>
        <taxon>Nitrobacteraceae</taxon>
        <taxon>Afipia</taxon>
    </lineage>
</organism>
<dbReference type="GO" id="GO:0016780">
    <property type="term" value="F:phosphotransferase activity, for other substituted phosphate groups"/>
    <property type="evidence" value="ECO:0007669"/>
    <property type="project" value="TreeGrafter"/>
</dbReference>
<dbReference type="Pfam" id="PF02397">
    <property type="entry name" value="Bac_transf"/>
    <property type="match status" value="1"/>
</dbReference>
<gene>
    <name evidence="5" type="primary">wcaJ_3</name>
    <name evidence="5" type="ORF">BN961_03031</name>
</gene>
<dbReference type="AlphaFoldDB" id="A0A090MQF4"/>
<dbReference type="Proteomes" id="UP000035762">
    <property type="component" value="Unassembled WGS sequence"/>
</dbReference>
<evidence type="ECO:0000256" key="3">
    <source>
        <dbReference type="SAM" id="Phobius"/>
    </source>
</evidence>
<dbReference type="PANTHER" id="PTHR30576">
    <property type="entry name" value="COLANIC BIOSYNTHESIS UDP-GLUCOSE LIPID CARRIER TRANSFERASE"/>
    <property type="match status" value="1"/>
</dbReference>
<reference evidence="5 6" key="1">
    <citation type="journal article" date="2014" name="Genome Announc.">
        <title>Genome Sequence of Afipia felis Strain 76713, Isolated in Hospital Water Using an Amoeba Co-Culture Procedure.</title>
        <authorList>
            <person name="Benamar S."/>
            <person name="La Scola B."/>
            <person name="Croce O."/>
        </authorList>
    </citation>
    <scope>NUCLEOTIDE SEQUENCE [LARGE SCALE GENOMIC DNA]</scope>
    <source>
        <strain evidence="5 6">76713</strain>
    </source>
</reference>
<sequence length="240" mass="26716">MLACDSNTTATAPPVTTLKVKRTIDVAGSALGLILLSPLFVLIAIMIRMETPGPAFFRQIRVGLNGHPFRIYKFRSMKATKAPRGVPLTVRADKRVTRLGAFLRRTKLDELPQLINVLAGDMSLVGPRPEVPEFMEFFSPAQRAILLSMRPGMTDYAAILFRNESDLLDQDKDPVAIYRYKILPIKFGYYERYSREISATNDLRIILATVCLLLTGHIPKMLGIASELQDPVSEEGHAAT</sequence>
<keyword evidence="2" id="KW-0270">Exopolysaccharide synthesis</keyword>
<keyword evidence="6" id="KW-1185">Reference proteome</keyword>
<evidence type="ECO:0000256" key="2">
    <source>
        <dbReference type="ARBA" id="ARBA00023169"/>
    </source>
</evidence>
<keyword evidence="3" id="KW-1133">Transmembrane helix</keyword>
<dbReference type="GO" id="GO:0000271">
    <property type="term" value="P:polysaccharide biosynthetic process"/>
    <property type="evidence" value="ECO:0007669"/>
    <property type="project" value="UniProtKB-KW"/>
</dbReference>
<dbReference type="PANTHER" id="PTHR30576:SF20">
    <property type="entry name" value="QUINOVOSAMINEPHOSPHOTRANSFERAE-RELATED"/>
    <property type="match status" value="1"/>
</dbReference>
<keyword evidence="3" id="KW-0472">Membrane</keyword>
<protein>
    <submittedName>
        <fullName evidence="5">UDP-glucose:undecaprenyl-phosphate glucose-1-phosphate transferase</fullName>
    </submittedName>
</protein>
<dbReference type="EMBL" id="CCAZ020000002">
    <property type="protein sequence ID" value="CEG09601.1"/>
    <property type="molecule type" value="Genomic_DNA"/>
</dbReference>
<dbReference type="InterPro" id="IPR003362">
    <property type="entry name" value="Bact_transf"/>
</dbReference>
<feature type="transmembrane region" description="Helical" evidence="3">
    <location>
        <begin position="26"/>
        <end position="47"/>
    </location>
</feature>
<comment type="similarity">
    <text evidence="1">Belongs to the bacterial sugar transferase family.</text>
</comment>
<dbReference type="OrthoDB" id="9808602at2"/>
<dbReference type="RefSeq" id="WP_009339592.1">
    <property type="nucleotide sequence ID" value="NZ_CCAZ020000002.1"/>
</dbReference>
<proteinExistence type="inferred from homology"/>
<feature type="domain" description="Bacterial sugar transferase" evidence="4">
    <location>
        <begin position="21"/>
        <end position="214"/>
    </location>
</feature>
<comment type="caution">
    <text evidence="5">The sequence shown here is derived from an EMBL/GenBank/DDBJ whole genome shotgun (WGS) entry which is preliminary data.</text>
</comment>